<sequence length="204" mass="21804">MKTMKHIIGKSVLGAAFITAFFVTISCSQFSDAYDSDELIAQEALRLPPDSNELIDITARKSNAVTRPVSITLEGIDNADGPGGTFTGIMTHLGKITGVGGLGEVYDIQGNVFKFRTLPGEKDIIYAANGDEVWAATEDMIITFNSETTAVYTQLINFIGGTGRFEGASGFLEIENGTLEIVGLKTNGDPLIRTSHVGNGEITY</sequence>
<reference evidence="2" key="1">
    <citation type="journal article" date="2019" name="Int. J. Syst. Evol. Microbiol.">
        <title>The Global Catalogue of Microorganisms (GCM) 10K type strain sequencing project: providing services to taxonomists for standard genome sequencing and annotation.</title>
        <authorList>
            <consortium name="The Broad Institute Genomics Platform"/>
            <consortium name="The Broad Institute Genome Sequencing Center for Infectious Disease"/>
            <person name="Wu L."/>
            <person name="Ma J."/>
        </authorList>
    </citation>
    <scope>NUCLEOTIDE SEQUENCE [LARGE SCALE GENOMIC DNA]</scope>
    <source>
        <strain evidence="2">KCTC 19812</strain>
    </source>
</reference>
<protein>
    <submittedName>
        <fullName evidence="1">Uncharacterized protein</fullName>
    </submittedName>
</protein>
<dbReference type="RefSeq" id="WP_380803979.1">
    <property type="nucleotide sequence ID" value="NZ_JBHUIV010000018.1"/>
</dbReference>
<accession>A0ABW5B9X3</accession>
<dbReference type="EMBL" id="JBHUIV010000018">
    <property type="protein sequence ID" value="MFD2202703.1"/>
    <property type="molecule type" value="Genomic_DNA"/>
</dbReference>
<proteinExistence type="predicted"/>
<organism evidence="1 2">
    <name type="scientific">Shivajiella indica</name>
    <dbReference type="NCBI Taxonomy" id="872115"/>
    <lineage>
        <taxon>Bacteria</taxon>
        <taxon>Pseudomonadati</taxon>
        <taxon>Bacteroidota</taxon>
        <taxon>Cytophagia</taxon>
        <taxon>Cytophagales</taxon>
        <taxon>Cyclobacteriaceae</taxon>
        <taxon>Shivajiella</taxon>
    </lineage>
</organism>
<comment type="caution">
    <text evidence="1">The sequence shown here is derived from an EMBL/GenBank/DDBJ whole genome shotgun (WGS) entry which is preliminary data.</text>
</comment>
<name>A0ABW5B9X3_9BACT</name>
<evidence type="ECO:0000313" key="2">
    <source>
        <dbReference type="Proteomes" id="UP001597414"/>
    </source>
</evidence>
<evidence type="ECO:0000313" key="1">
    <source>
        <dbReference type="EMBL" id="MFD2202703.1"/>
    </source>
</evidence>
<keyword evidence="2" id="KW-1185">Reference proteome</keyword>
<gene>
    <name evidence="1" type="ORF">ACFSKV_14085</name>
</gene>
<dbReference type="Proteomes" id="UP001597414">
    <property type="component" value="Unassembled WGS sequence"/>
</dbReference>
<dbReference type="PROSITE" id="PS51257">
    <property type="entry name" value="PROKAR_LIPOPROTEIN"/>
    <property type="match status" value="1"/>
</dbReference>